<proteinExistence type="predicted"/>
<dbReference type="GO" id="GO:0030154">
    <property type="term" value="P:cell differentiation"/>
    <property type="evidence" value="ECO:0007669"/>
    <property type="project" value="TreeGrafter"/>
</dbReference>
<keyword evidence="2 5" id="KW-0238">DNA-binding</keyword>
<dbReference type="PROSITE" id="PS50071">
    <property type="entry name" value="HOMEOBOX_2"/>
    <property type="match status" value="1"/>
</dbReference>
<evidence type="ECO:0000259" key="8">
    <source>
        <dbReference type="PROSITE" id="PS50071"/>
    </source>
</evidence>
<dbReference type="GO" id="GO:0000978">
    <property type="term" value="F:RNA polymerase II cis-regulatory region sequence-specific DNA binding"/>
    <property type="evidence" value="ECO:0007669"/>
    <property type="project" value="TreeGrafter"/>
</dbReference>
<keyword evidence="4 5" id="KW-0539">Nucleus</keyword>
<dbReference type="Gene3D" id="1.10.10.60">
    <property type="entry name" value="Homeodomain-like"/>
    <property type="match status" value="1"/>
</dbReference>
<evidence type="ECO:0000313" key="9">
    <source>
        <dbReference type="EMBL" id="CDP36888.1"/>
    </source>
</evidence>
<sequence>MSLQAHMVQSTLEGIDTNKDNFPKVESFIKSPVDFPTEARRNSRPRKSTLTQQQKNKKRQRAKPEQVIILKQEFAKNPTPSAKTREEIGRRIDMTERSVQIWFQNKRAKAKLAKKRMEIAENENRIPNCNDRADGSYVLGSAAVYSPDINQTADNSMGHPGATRPPSSAGGCQNDASIPRVPNPLEVPLEAVVNSRQILCPPVVLSCSAVCVGTWSRVLTPGFDDLDVRYFPSESILSYSVRANKTFFRIDIPLKSVEKIVLEVGEVDPLVGHVIIYLSQQNLSFWVNPSGKSGQLQGWRMTPDYTENQQASRIPVHKLTGIYLQLQSELAQIYSFQPLKFERNPLLMDKDRACATGAAAVATHVPNGSDISGMGRPPETNDRPGRKDLADQLFSELEMEAKNINSSANANEIVGERSMDVNEFFSKREWGIDSSEQIEFDNDSGESDSLMESNSRSISKTRSLSTVYSLDPTLLTPISSNGWDEMANIFFEPSGPELCALEGTFDPLYIDKDRKEFLLENPRNCHMPNAKENIEDISMELEGPQQSGTSGASRSSGDPRGPVKPMDVQGPVELAGTVNTVTSMDQINGHPVVCVESPDAIPIDEMGQLAPSSIIGHLRTPRSEANAITPMPVNESAESGERHISEVPVDFVPQISGDSLPKEQDIDTSNLTHKPDSFTDVDNIFEDLSVSPTAYGVLDG</sequence>
<dbReference type="PANTHER" id="PTHR24324:SF5">
    <property type="entry name" value="HEMATOPOIETICALLY-EXPRESSED HOMEOBOX PROTEIN HHEX"/>
    <property type="match status" value="1"/>
</dbReference>
<dbReference type="GO" id="GO:0005634">
    <property type="term" value="C:nucleus"/>
    <property type="evidence" value="ECO:0007669"/>
    <property type="project" value="UniProtKB-SubCell"/>
</dbReference>
<feature type="region of interest" description="Disordered" evidence="7">
    <location>
        <begin position="149"/>
        <end position="177"/>
    </location>
</feature>
<comment type="subcellular location">
    <subcellularLocation>
        <location evidence="1 5 6">Nucleus</location>
    </subcellularLocation>
</comment>
<accession>A0A060T7F0</accession>
<reference evidence="9" key="2">
    <citation type="submission" date="2014-06" db="EMBL/GenBank/DDBJ databases">
        <title>The complete genome of Blastobotrys (Arxula) adeninivorans LS3 - a yeast of biotechnological interest.</title>
        <authorList>
            <person name="Kunze G."/>
            <person name="Gaillardin C."/>
            <person name="Czernicka M."/>
            <person name="Durrens P."/>
            <person name="Martin T."/>
            <person name="Boer E."/>
            <person name="Gabaldon T."/>
            <person name="Cruz J."/>
            <person name="Talla E."/>
            <person name="Marck C."/>
            <person name="Goffeau A."/>
            <person name="Barbe V."/>
            <person name="Baret P."/>
            <person name="Baronian K."/>
            <person name="Beier S."/>
            <person name="Bleykasten C."/>
            <person name="Bode R."/>
            <person name="Casaregola S."/>
            <person name="Despons L."/>
            <person name="Fairhead C."/>
            <person name="Giersberg M."/>
            <person name="Gierski P."/>
            <person name="Hahnel U."/>
            <person name="Hartmann A."/>
            <person name="Jankowska D."/>
            <person name="Jubin C."/>
            <person name="Jung P."/>
            <person name="Lafontaine I."/>
            <person name="Leh-Louis V."/>
            <person name="Lemaire M."/>
            <person name="Marcet-Houben M."/>
            <person name="Mascher M."/>
            <person name="Morel G."/>
            <person name="Richard G.-F."/>
            <person name="Riechen J."/>
            <person name="Sacerdot C."/>
            <person name="Sarkar A."/>
            <person name="Savel G."/>
            <person name="Schacherer J."/>
            <person name="Sherman D."/>
            <person name="Straub M.-L."/>
            <person name="Stein N."/>
            <person name="Thierry A."/>
            <person name="Trautwein-Schult A."/>
            <person name="Westhof E."/>
            <person name="Worch S."/>
            <person name="Dujon B."/>
            <person name="Souciet J.-L."/>
            <person name="Wincker P."/>
            <person name="Scholz U."/>
            <person name="Neuveglise N."/>
        </authorList>
    </citation>
    <scope>NUCLEOTIDE SEQUENCE</scope>
    <source>
        <strain evidence="9">LS3</strain>
    </source>
</reference>
<organism evidence="9">
    <name type="scientific">Blastobotrys adeninivorans</name>
    <name type="common">Yeast</name>
    <name type="synonym">Arxula adeninivorans</name>
    <dbReference type="NCBI Taxonomy" id="409370"/>
    <lineage>
        <taxon>Eukaryota</taxon>
        <taxon>Fungi</taxon>
        <taxon>Dikarya</taxon>
        <taxon>Ascomycota</taxon>
        <taxon>Saccharomycotina</taxon>
        <taxon>Dipodascomycetes</taxon>
        <taxon>Dipodascales</taxon>
        <taxon>Trichomonascaceae</taxon>
        <taxon>Blastobotrys</taxon>
    </lineage>
</organism>
<name>A0A060T7F0_BLAAD</name>
<dbReference type="SMART" id="SM00389">
    <property type="entry name" value="HOX"/>
    <property type="match status" value="1"/>
</dbReference>
<dbReference type="EMBL" id="HG937692">
    <property type="protein sequence ID" value="CDP36888.1"/>
    <property type="molecule type" value="Genomic_DNA"/>
</dbReference>
<reference evidence="9" key="1">
    <citation type="submission" date="2014-02" db="EMBL/GenBank/DDBJ databases">
        <authorList>
            <person name="Genoscope - CEA"/>
        </authorList>
    </citation>
    <scope>NUCLEOTIDE SEQUENCE</scope>
    <source>
        <strain evidence="9">LS3</strain>
    </source>
</reference>
<feature type="region of interest" description="Disordered" evidence="7">
    <location>
        <begin position="542"/>
        <end position="570"/>
    </location>
</feature>
<feature type="region of interest" description="Disordered" evidence="7">
    <location>
        <begin position="366"/>
        <end position="387"/>
    </location>
</feature>
<protein>
    <submittedName>
        <fullName evidence="9">ARAD1B23320p</fullName>
    </submittedName>
</protein>
<feature type="compositionally biased region" description="Polar residues" evidence="7">
    <location>
        <begin position="544"/>
        <end position="556"/>
    </location>
</feature>
<dbReference type="CDD" id="cd00086">
    <property type="entry name" value="homeodomain"/>
    <property type="match status" value="1"/>
</dbReference>
<dbReference type="SUPFAM" id="SSF46689">
    <property type="entry name" value="Homeodomain-like"/>
    <property type="match status" value="1"/>
</dbReference>
<feature type="DNA-binding region" description="Homeobox" evidence="5">
    <location>
        <begin position="55"/>
        <end position="114"/>
    </location>
</feature>
<evidence type="ECO:0000256" key="2">
    <source>
        <dbReference type="ARBA" id="ARBA00023125"/>
    </source>
</evidence>
<dbReference type="InterPro" id="IPR009057">
    <property type="entry name" value="Homeodomain-like_sf"/>
</dbReference>
<feature type="domain" description="Homeobox" evidence="8">
    <location>
        <begin position="53"/>
        <end position="113"/>
    </location>
</feature>
<dbReference type="AlphaFoldDB" id="A0A060T7F0"/>
<evidence type="ECO:0000256" key="4">
    <source>
        <dbReference type="ARBA" id="ARBA00023242"/>
    </source>
</evidence>
<dbReference type="Pfam" id="PF00046">
    <property type="entry name" value="Homeodomain"/>
    <property type="match status" value="1"/>
</dbReference>
<dbReference type="InterPro" id="IPR051000">
    <property type="entry name" value="Homeobox_DNA-bind_prot"/>
</dbReference>
<feature type="region of interest" description="Disordered" evidence="7">
    <location>
        <begin position="33"/>
        <end position="66"/>
    </location>
</feature>
<evidence type="ECO:0000256" key="6">
    <source>
        <dbReference type="RuleBase" id="RU000682"/>
    </source>
</evidence>
<keyword evidence="3 5" id="KW-0371">Homeobox</keyword>
<evidence type="ECO:0000256" key="5">
    <source>
        <dbReference type="PROSITE-ProRule" id="PRU00108"/>
    </source>
</evidence>
<evidence type="ECO:0000256" key="3">
    <source>
        <dbReference type="ARBA" id="ARBA00023155"/>
    </source>
</evidence>
<dbReference type="InterPro" id="IPR001356">
    <property type="entry name" value="HD"/>
</dbReference>
<gene>
    <name evidence="9" type="ORF">GNLVRS02_ARAD1B23320g</name>
</gene>
<dbReference type="PANTHER" id="PTHR24324">
    <property type="entry name" value="HOMEOBOX PROTEIN HHEX"/>
    <property type="match status" value="1"/>
</dbReference>
<dbReference type="GO" id="GO:0006357">
    <property type="term" value="P:regulation of transcription by RNA polymerase II"/>
    <property type="evidence" value="ECO:0007669"/>
    <property type="project" value="TreeGrafter"/>
</dbReference>
<evidence type="ECO:0000256" key="1">
    <source>
        <dbReference type="ARBA" id="ARBA00004123"/>
    </source>
</evidence>
<evidence type="ECO:0000256" key="7">
    <source>
        <dbReference type="SAM" id="MobiDB-lite"/>
    </source>
</evidence>